<feature type="transmembrane region" description="Helical" evidence="1">
    <location>
        <begin position="49"/>
        <end position="70"/>
    </location>
</feature>
<evidence type="ECO:0000313" key="2">
    <source>
        <dbReference type="EMBL" id="KAH9644375.1"/>
    </source>
</evidence>
<sequence>MSWIAKNKYLKKNELDIETEAVQTGSVDDSKRGTLDMTKDIKNLAFSNWCHVVTLHVYHVSWIIYAYFFFTPLTAANNLTGYCWAALDINLLYAIRTMKLLILPLQHWVKQINLIRFDDEESWNSMLIVHKDLLSAYGTFEETFQILIVFYVIQTTVKTLLAVIIRIELWKVSFGNRNDIEYVRFYNDTIIPKTPFN</sequence>
<dbReference type="AlphaFoldDB" id="A0A922SNN1"/>
<comment type="caution">
    <text evidence="2">The sequence shown here is derived from an EMBL/GenBank/DDBJ whole genome shotgun (WGS) entry which is preliminary data.</text>
</comment>
<reference evidence="2" key="1">
    <citation type="journal article" date="2021" name="G3 (Bethesda)">
        <title>Genome and transcriptome analysis of the beet armyworm Spodoptera exigua reveals targets for pest control. .</title>
        <authorList>
            <person name="Simon S."/>
            <person name="Breeschoten T."/>
            <person name="Jansen H.J."/>
            <person name="Dirks R.P."/>
            <person name="Schranz M.E."/>
            <person name="Ros V.I.D."/>
        </authorList>
    </citation>
    <scope>NUCLEOTIDE SEQUENCE</scope>
    <source>
        <strain evidence="2">TB_SE_WUR_2020</strain>
    </source>
</reference>
<dbReference type="Proteomes" id="UP000814243">
    <property type="component" value="Unassembled WGS sequence"/>
</dbReference>
<protein>
    <recommendedName>
        <fullName evidence="4">Gustatory receptor</fullName>
    </recommendedName>
</protein>
<keyword evidence="1" id="KW-0472">Membrane</keyword>
<dbReference type="EMBL" id="JACEFF010000086">
    <property type="protein sequence ID" value="KAH9644375.1"/>
    <property type="molecule type" value="Genomic_DNA"/>
</dbReference>
<feature type="transmembrane region" description="Helical" evidence="1">
    <location>
        <begin position="144"/>
        <end position="167"/>
    </location>
</feature>
<gene>
    <name evidence="2" type="ORF">HF086_006403</name>
</gene>
<evidence type="ECO:0008006" key="4">
    <source>
        <dbReference type="Google" id="ProtNLM"/>
    </source>
</evidence>
<keyword evidence="1" id="KW-1133">Transmembrane helix</keyword>
<keyword evidence="1" id="KW-0812">Transmembrane</keyword>
<name>A0A922SNN1_SPOEX</name>
<proteinExistence type="predicted"/>
<organism evidence="2 3">
    <name type="scientific">Spodoptera exigua</name>
    <name type="common">Beet armyworm</name>
    <name type="synonym">Noctua fulgens</name>
    <dbReference type="NCBI Taxonomy" id="7107"/>
    <lineage>
        <taxon>Eukaryota</taxon>
        <taxon>Metazoa</taxon>
        <taxon>Ecdysozoa</taxon>
        <taxon>Arthropoda</taxon>
        <taxon>Hexapoda</taxon>
        <taxon>Insecta</taxon>
        <taxon>Pterygota</taxon>
        <taxon>Neoptera</taxon>
        <taxon>Endopterygota</taxon>
        <taxon>Lepidoptera</taxon>
        <taxon>Glossata</taxon>
        <taxon>Ditrysia</taxon>
        <taxon>Noctuoidea</taxon>
        <taxon>Noctuidae</taxon>
        <taxon>Amphipyrinae</taxon>
        <taxon>Spodoptera</taxon>
    </lineage>
</organism>
<evidence type="ECO:0000313" key="3">
    <source>
        <dbReference type="Proteomes" id="UP000814243"/>
    </source>
</evidence>
<accession>A0A922SNN1</accession>
<evidence type="ECO:0000256" key="1">
    <source>
        <dbReference type="SAM" id="Phobius"/>
    </source>
</evidence>